<evidence type="ECO:0000256" key="9">
    <source>
        <dbReference type="SAM" id="MobiDB-lite"/>
    </source>
</evidence>
<name>A0A1J4KGV2_9EUKA</name>
<evidence type="ECO:0000256" key="4">
    <source>
        <dbReference type="ARBA" id="ARBA00022741"/>
    </source>
</evidence>
<gene>
    <name evidence="11" type="ORF">TRFO_22193</name>
</gene>
<organism evidence="11 12">
    <name type="scientific">Tritrichomonas foetus</name>
    <dbReference type="NCBI Taxonomy" id="1144522"/>
    <lineage>
        <taxon>Eukaryota</taxon>
        <taxon>Metamonada</taxon>
        <taxon>Parabasalia</taxon>
        <taxon>Tritrichomonadida</taxon>
        <taxon>Tritrichomonadidae</taxon>
        <taxon>Tritrichomonas</taxon>
    </lineage>
</organism>
<dbReference type="SUPFAM" id="SSF56112">
    <property type="entry name" value="Protein kinase-like (PK-like)"/>
    <property type="match status" value="1"/>
</dbReference>
<sequence length="484" mass="54961">MKCKHLSKIGFQIFMNPSSFRSTMNPMRSSSTFHVPPELTEILQAKSHNYKRYYLTLKSQQTVIQNFLENLSKTVIDDDDKPTVATIESCANSLLNCTYGELLIITASTQNLVNSMISNSHGNKPIDKLIYHLLNSVMAINKLFTSIQNEFSKMPQIHDSSSNDSLDSLQNSPNNSLQTNHDNNNNANLTENFNGFEREENSEKSIIAHSPNTDLGLRGTILNFSDFDHNSTSNGNNNSNEKGESDSDIICEDDTILCRICDEHVRIDQFAEHTESCIKAYKYEEKIMLIYNRMLDLQNQICEYHLRVNWPGNAKEAVQVYLPLFRCSLLLERANEIDPKNEDAAEELGFIADIMTQISMSLIKSSMSELIMQIKEQVIAKKNTSIVIRRAAAVLKNTRISGNADTNKSSQINISDFDFIKRISSGAFARVFLAKKKVSSDIYAIKVLPKDDVVQKNQVKRVVLEKDILLKFNNPYIINFCMFF</sequence>
<feature type="compositionally biased region" description="Low complexity" evidence="9">
    <location>
        <begin position="159"/>
        <end position="191"/>
    </location>
</feature>
<dbReference type="GeneID" id="94837122"/>
<keyword evidence="5" id="KW-0418">Kinase</keyword>
<evidence type="ECO:0000313" key="12">
    <source>
        <dbReference type="Proteomes" id="UP000179807"/>
    </source>
</evidence>
<evidence type="ECO:0000256" key="5">
    <source>
        <dbReference type="ARBA" id="ARBA00022777"/>
    </source>
</evidence>
<dbReference type="PROSITE" id="PS50011">
    <property type="entry name" value="PROTEIN_KINASE_DOM"/>
    <property type="match status" value="1"/>
</dbReference>
<keyword evidence="4" id="KW-0547">Nucleotide-binding</keyword>
<dbReference type="GO" id="GO:0035556">
    <property type="term" value="P:intracellular signal transduction"/>
    <property type="evidence" value="ECO:0007669"/>
    <property type="project" value="TreeGrafter"/>
</dbReference>
<dbReference type="Proteomes" id="UP000179807">
    <property type="component" value="Unassembled WGS sequence"/>
</dbReference>
<dbReference type="VEuPathDB" id="TrichDB:TRFO_22193"/>
<evidence type="ECO:0000259" key="10">
    <source>
        <dbReference type="PROSITE" id="PS50011"/>
    </source>
</evidence>
<keyword evidence="3" id="KW-0808">Transferase</keyword>
<dbReference type="AlphaFoldDB" id="A0A1J4KGV2"/>
<feature type="region of interest" description="Disordered" evidence="9">
    <location>
        <begin position="155"/>
        <end position="191"/>
    </location>
</feature>
<comment type="catalytic activity">
    <reaction evidence="7">
        <text>L-threonyl-[protein] + ATP = O-phospho-L-threonyl-[protein] + ADP + H(+)</text>
        <dbReference type="Rhea" id="RHEA:46608"/>
        <dbReference type="Rhea" id="RHEA-COMP:11060"/>
        <dbReference type="Rhea" id="RHEA-COMP:11605"/>
        <dbReference type="ChEBI" id="CHEBI:15378"/>
        <dbReference type="ChEBI" id="CHEBI:30013"/>
        <dbReference type="ChEBI" id="CHEBI:30616"/>
        <dbReference type="ChEBI" id="CHEBI:61977"/>
        <dbReference type="ChEBI" id="CHEBI:456216"/>
        <dbReference type="EC" id="2.7.11.1"/>
    </reaction>
</comment>
<dbReference type="GO" id="GO:0005524">
    <property type="term" value="F:ATP binding"/>
    <property type="evidence" value="ECO:0007669"/>
    <property type="project" value="UniProtKB-KW"/>
</dbReference>
<proteinExistence type="predicted"/>
<evidence type="ECO:0000256" key="8">
    <source>
        <dbReference type="ARBA" id="ARBA00048679"/>
    </source>
</evidence>
<accession>A0A1J4KGV2</accession>
<dbReference type="PANTHER" id="PTHR24356:SF1">
    <property type="entry name" value="SERINE_THREONINE-PROTEIN KINASE GREATWALL"/>
    <property type="match status" value="1"/>
</dbReference>
<dbReference type="InterPro" id="IPR011009">
    <property type="entry name" value="Kinase-like_dom_sf"/>
</dbReference>
<evidence type="ECO:0000256" key="2">
    <source>
        <dbReference type="ARBA" id="ARBA00022527"/>
    </source>
</evidence>
<keyword evidence="6" id="KW-0067">ATP-binding</keyword>
<evidence type="ECO:0000256" key="1">
    <source>
        <dbReference type="ARBA" id="ARBA00012513"/>
    </source>
</evidence>
<evidence type="ECO:0000256" key="6">
    <source>
        <dbReference type="ARBA" id="ARBA00022840"/>
    </source>
</evidence>
<keyword evidence="2" id="KW-0723">Serine/threonine-protein kinase</keyword>
<dbReference type="EC" id="2.7.11.1" evidence="1"/>
<dbReference type="PANTHER" id="PTHR24356">
    <property type="entry name" value="SERINE/THREONINE-PROTEIN KINASE"/>
    <property type="match status" value="1"/>
</dbReference>
<protein>
    <recommendedName>
        <fullName evidence="1">non-specific serine/threonine protein kinase</fullName>
        <ecNumber evidence="1">2.7.11.1</ecNumber>
    </recommendedName>
</protein>
<evidence type="ECO:0000313" key="11">
    <source>
        <dbReference type="EMBL" id="OHT09036.1"/>
    </source>
</evidence>
<dbReference type="InterPro" id="IPR000719">
    <property type="entry name" value="Prot_kinase_dom"/>
</dbReference>
<evidence type="ECO:0000256" key="7">
    <source>
        <dbReference type="ARBA" id="ARBA00047899"/>
    </source>
</evidence>
<reference evidence="11" key="1">
    <citation type="submission" date="2016-10" db="EMBL/GenBank/DDBJ databases">
        <authorList>
            <person name="Benchimol M."/>
            <person name="Almeida L.G."/>
            <person name="Vasconcelos A.T."/>
            <person name="Perreira-Neves A."/>
            <person name="Rosa I.A."/>
            <person name="Tasca T."/>
            <person name="Bogo M.R."/>
            <person name="de Souza W."/>
        </authorList>
    </citation>
    <scope>NUCLEOTIDE SEQUENCE [LARGE SCALE GENOMIC DNA]</scope>
    <source>
        <strain evidence="11">K</strain>
    </source>
</reference>
<comment type="caution">
    <text evidence="11">The sequence shown here is derived from an EMBL/GenBank/DDBJ whole genome shotgun (WGS) entry which is preliminary data.</text>
</comment>
<comment type="catalytic activity">
    <reaction evidence="8">
        <text>L-seryl-[protein] + ATP = O-phospho-L-seryl-[protein] + ADP + H(+)</text>
        <dbReference type="Rhea" id="RHEA:17989"/>
        <dbReference type="Rhea" id="RHEA-COMP:9863"/>
        <dbReference type="Rhea" id="RHEA-COMP:11604"/>
        <dbReference type="ChEBI" id="CHEBI:15378"/>
        <dbReference type="ChEBI" id="CHEBI:29999"/>
        <dbReference type="ChEBI" id="CHEBI:30616"/>
        <dbReference type="ChEBI" id="CHEBI:83421"/>
        <dbReference type="ChEBI" id="CHEBI:456216"/>
        <dbReference type="EC" id="2.7.11.1"/>
    </reaction>
</comment>
<keyword evidence="12" id="KW-1185">Reference proteome</keyword>
<dbReference type="Gene3D" id="3.30.200.20">
    <property type="entry name" value="Phosphorylase Kinase, domain 1"/>
    <property type="match status" value="1"/>
</dbReference>
<dbReference type="InterPro" id="IPR050236">
    <property type="entry name" value="Ser_Thr_kinase_AGC"/>
</dbReference>
<dbReference type="RefSeq" id="XP_068362172.1">
    <property type="nucleotide sequence ID" value="XM_068502418.1"/>
</dbReference>
<feature type="domain" description="Protein kinase" evidence="10">
    <location>
        <begin position="417"/>
        <end position="484"/>
    </location>
</feature>
<dbReference type="EMBL" id="MLAK01000650">
    <property type="protein sequence ID" value="OHT09036.1"/>
    <property type="molecule type" value="Genomic_DNA"/>
</dbReference>
<evidence type="ECO:0000256" key="3">
    <source>
        <dbReference type="ARBA" id="ARBA00022679"/>
    </source>
</evidence>
<dbReference type="GO" id="GO:0004674">
    <property type="term" value="F:protein serine/threonine kinase activity"/>
    <property type="evidence" value="ECO:0007669"/>
    <property type="project" value="UniProtKB-KW"/>
</dbReference>